<reference evidence="1 2" key="1">
    <citation type="journal article" date="2020" name="ISME J.">
        <title>Comparative genomics reveals insights into cyanobacterial evolution and habitat adaptation.</title>
        <authorList>
            <person name="Chen M.Y."/>
            <person name="Teng W.K."/>
            <person name="Zhao L."/>
            <person name="Hu C.X."/>
            <person name="Zhou Y.K."/>
            <person name="Han B.P."/>
            <person name="Song L.R."/>
            <person name="Shu W.S."/>
        </authorList>
    </citation>
    <scope>NUCLEOTIDE SEQUENCE [LARGE SCALE GENOMIC DNA]</scope>
    <source>
        <strain evidence="1 2">FACHB-159</strain>
    </source>
</reference>
<dbReference type="EMBL" id="JACJTU010000009">
    <property type="protein sequence ID" value="MBD2734518.1"/>
    <property type="molecule type" value="Genomic_DNA"/>
</dbReference>
<comment type="caution">
    <text evidence="1">The sequence shown here is derived from an EMBL/GenBank/DDBJ whole genome shotgun (WGS) entry which is preliminary data.</text>
</comment>
<gene>
    <name evidence="1" type="ORF">H6H03_11430</name>
</gene>
<protein>
    <recommendedName>
        <fullName evidence="3">Restriction endonuclease</fullName>
    </recommendedName>
</protein>
<name>A0ABR8K4X4_9NOSO</name>
<dbReference type="Proteomes" id="UP000637383">
    <property type="component" value="Unassembled WGS sequence"/>
</dbReference>
<evidence type="ECO:0000313" key="2">
    <source>
        <dbReference type="Proteomes" id="UP000637383"/>
    </source>
</evidence>
<evidence type="ECO:0008006" key="3">
    <source>
        <dbReference type="Google" id="ProtNLM"/>
    </source>
</evidence>
<sequence>MIASNVDLLNEISLQLGYAINPSLTVTSDPSDLFEAYLLSLVLRSAEREGASISYEDVNASRNPTTFVFRTSPGQIASKRHPYTHAIISFPDKPDLEAHVGIKVSGTSGVLHECDVAVLSREEARQCRYRSRPGYWVVPRSSEILLAIECKFYAPSSSLLDEARSFIGLVSDLSHKTNKYFIFNISSGSAERLLEKKSKALKWVGEVFPASGIEVERVLNLLQTTFRGYKKS</sequence>
<accession>A0ABR8K4X4</accession>
<evidence type="ECO:0000313" key="1">
    <source>
        <dbReference type="EMBL" id="MBD2734518.1"/>
    </source>
</evidence>
<proteinExistence type="predicted"/>
<organism evidence="1 2">
    <name type="scientific">Nostoc paludosum FACHB-159</name>
    <dbReference type="NCBI Taxonomy" id="2692908"/>
    <lineage>
        <taxon>Bacteria</taxon>
        <taxon>Bacillati</taxon>
        <taxon>Cyanobacteriota</taxon>
        <taxon>Cyanophyceae</taxon>
        <taxon>Nostocales</taxon>
        <taxon>Nostocaceae</taxon>
        <taxon>Nostoc</taxon>
    </lineage>
</organism>
<dbReference type="RefSeq" id="WP_190955225.1">
    <property type="nucleotide sequence ID" value="NZ_JACJTU010000009.1"/>
</dbReference>
<keyword evidence="2" id="KW-1185">Reference proteome</keyword>